<dbReference type="STRING" id="512565.AMIS_46250"/>
<evidence type="ECO:0000259" key="1">
    <source>
        <dbReference type="Pfam" id="PF02852"/>
    </source>
</evidence>
<reference evidence="2 3" key="1">
    <citation type="submission" date="2012-02" db="EMBL/GenBank/DDBJ databases">
        <title>Complete genome sequence of Actinoplanes missouriensis 431 (= NBRC 102363).</title>
        <authorList>
            <person name="Ohnishi Y."/>
            <person name="Ishikawa J."/>
            <person name="Sekine M."/>
            <person name="Hosoyama A."/>
            <person name="Harada T."/>
            <person name="Narita H."/>
            <person name="Hata T."/>
            <person name="Konno Y."/>
            <person name="Tutikane K."/>
            <person name="Fujita N."/>
            <person name="Horinouchi S."/>
            <person name="Hayakawa M."/>
        </authorList>
    </citation>
    <scope>NUCLEOTIDE SEQUENCE [LARGE SCALE GENOMIC DNA]</scope>
    <source>
        <strain evidence="3">ATCC 14538 / DSM 43046 / CBS 188.64 / JCM 3121 / NBRC 102363 / NCIMB 12654 / NRRL B-3342 / UNCC 431</strain>
    </source>
</reference>
<dbReference type="EMBL" id="AP012319">
    <property type="protein sequence ID" value="BAL89845.1"/>
    <property type="molecule type" value="Genomic_DNA"/>
</dbReference>
<sequence length="66" mass="7208">MSDGERLIGAYAVGPEAGEWLQQVTLAIRARIPLVVLLDVVQPFPTFSEALFHALRDLSTQLSGSR</sequence>
<protein>
    <recommendedName>
        <fullName evidence="1">Pyridine nucleotide-disulphide oxidoreductase dimerisation domain-containing protein</fullName>
    </recommendedName>
</protein>
<dbReference type="SUPFAM" id="SSF55424">
    <property type="entry name" value="FAD/NAD-linked reductases, dimerisation (C-terminal) domain"/>
    <property type="match status" value="1"/>
</dbReference>
<dbReference type="InterPro" id="IPR016156">
    <property type="entry name" value="FAD/NAD-linked_Rdtase_dimer_sf"/>
</dbReference>
<dbReference type="Proteomes" id="UP000007882">
    <property type="component" value="Chromosome"/>
</dbReference>
<dbReference type="InterPro" id="IPR004099">
    <property type="entry name" value="Pyr_nucl-diS_OxRdtase_dimer"/>
</dbReference>
<organism evidence="2 3">
    <name type="scientific">Actinoplanes missouriensis (strain ATCC 14538 / DSM 43046 / CBS 188.64 / JCM 3121 / NBRC 102363 / NCIMB 12654 / NRRL B-3342 / UNCC 431)</name>
    <dbReference type="NCBI Taxonomy" id="512565"/>
    <lineage>
        <taxon>Bacteria</taxon>
        <taxon>Bacillati</taxon>
        <taxon>Actinomycetota</taxon>
        <taxon>Actinomycetes</taxon>
        <taxon>Micromonosporales</taxon>
        <taxon>Micromonosporaceae</taxon>
        <taxon>Actinoplanes</taxon>
    </lineage>
</organism>
<dbReference type="HOGENOM" id="CLU_2821435_0_0_11"/>
<dbReference type="KEGG" id="ams:AMIS_46250"/>
<dbReference type="AlphaFoldDB" id="I0HA08"/>
<dbReference type="PATRIC" id="fig|512565.3.peg.4609"/>
<accession>I0HA08</accession>
<dbReference type="RefSeq" id="WP_014444734.1">
    <property type="nucleotide sequence ID" value="NC_017093.1"/>
</dbReference>
<proteinExistence type="predicted"/>
<evidence type="ECO:0000313" key="3">
    <source>
        <dbReference type="Proteomes" id="UP000007882"/>
    </source>
</evidence>
<name>I0HA08_ACTM4</name>
<feature type="domain" description="Pyridine nucleotide-disulphide oxidoreductase dimerisation" evidence="1">
    <location>
        <begin position="5"/>
        <end position="53"/>
    </location>
</feature>
<evidence type="ECO:0000313" key="2">
    <source>
        <dbReference type="EMBL" id="BAL89845.1"/>
    </source>
</evidence>
<dbReference type="Gene3D" id="3.30.390.30">
    <property type="match status" value="1"/>
</dbReference>
<keyword evidence="3" id="KW-1185">Reference proteome</keyword>
<dbReference type="Pfam" id="PF02852">
    <property type="entry name" value="Pyr_redox_dim"/>
    <property type="match status" value="1"/>
</dbReference>
<dbReference type="eggNOG" id="COG1249">
    <property type="taxonomic scope" value="Bacteria"/>
</dbReference>
<gene>
    <name evidence="2" type="ordered locus">AMIS_46250</name>
</gene>